<name>A0A0F9PPN2_9ZZZZ</name>
<gene>
    <name evidence="1" type="ORF">LCGC14_1191110</name>
</gene>
<dbReference type="EMBL" id="LAZR01006047">
    <property type="protein sequence ID" value="KKM95147.1"/>
    <property type="molecule type" value="Genomic_DNA"/>
</dbReference>
<evidence type="ECO:0000313" key="1">
    <source>
        <dbReference type="EMBL" id="KKM95147.1"/>
    </source>
</evidence>
<reference evidence="1" key="1">
    <citation type="journal article" date="2015" name="Nature">
        <title>Complex archaea that bridge the gap between prokaryotes and eukaryotes.</title>
        <authorList>
            <person name="Spang A."/>
            <person name="Saw J.H."/>
            <person name="Jorgensen S.L."/>
            <person name="Zaremba-Niedzwiedzka K."/>
            <person name="Martijn J."/>
            <person name="Lind A.E."/>
            <person name="van Eijk R."/>
            <person name="Schleper C."/>
            <person name="Guy L."/>
            <person name="Ettema T.J."/>
        </authorList>
    </citation>
    <scope>NUCLEOTIDE SEQUENCE</scope>
</reference>
<comment type="caution">
    <text evidence="1">The sequence shown here is derived from an EMBL/GenBank/DDBJ whole genome shotgun (WGS) entry which is preliminary data.</text>
</comment>
<organism evidence="1">
    <name type="scientific">marine sediment metagenome</name>
    <dbReference type="NCBI Taxonomy" id="412755"/>
    <lineage>
        <taxon>unclassified sequences</taxon>
        <taxon>metagenomes</taxon>
        <taxon>ecological metagenomes</taxon>
    </lineage>
</organism>
<sequence>MAMGVLKFKMNPKICSQCGRVMERGDESDIFECVCGNEEQIYYGREED</sequence>
<dbReference type="AlphaFoldDB" id="A0A0F9PPN2"/>
<accession>A0A0F9PPN2</accession>
<protein>
    <submittedName>
        <fullName evidence="1">Uncharacterized protein</fullName>
    </submittedName>
</protein>
<proteinExistence type="predicted"/>